<organism evidence="2 3">
    <name type="scientific">Hydrogenophaga taeniospiralis CCUG 15921</name>
    <dbReference type="NCBI Taxonomy" id="1281780"/>
    <lineage>
        <taxon>Bacteria</taxon>
        <taxon>Pseudomonadati</taxon>
        <taxon>Pseudomonadota</taxon>
        <taxon>Betaproteobacteria</taxon>
        <taxon>Burkholderiales</taxon>
        <taxon>Comamonadaceae</taxon>
        <taxon>Hydrogenophaga</taxon>
    </lineage>
</organism>
<evidence type="ECO:0000313" key="3">
    <source>
        <dbReference type="Proteomes" id="UP001152876"/>
    </source>
</evidence>
<accession>A0A9X4SDL4</accession>
<dbReference type="AlphaFoldDB" id="A0A9X4SDL4"/>
<name>A0A9X4SDL4_9BURK</name>
<evidence type="ECO:0000313" key="2">
    <source>
        <dbReference type="EMBL" id="MDG5974191.1"/>
    </source>
</evidence>
<sequence length="78" mass="8866">MPQRVVESGRIRGADPWRSPGQKLGFADLGCGLFLAEAIYFLLSLFTRPFVFVVQGICRHRGLGIGYWLSHKLEHYTE</sequence>
<evidence type="ECO:0000256" key="1">
    <source>
        <dbReference type="SAM" id="Phobius"/>
    </source>
</evidence>
<feature type="transmembrane region" description="Helical" evidence="1">
    <location>
        <begin position="24"/>
        <end position="43"/>
    </location>
</feature>
<protein>
    <submittedName>
        <fullName evidence="2">Uncharacterized protein</fullName>
    </submittedName>
</protein>
<keyword evidence="1" id="KW-0472">Membrane</keyword>
<keyword evidence="3" id="KW-1185">Reference proteome</keyword>
<dbReference type="EMBL" id="AOGK01000002">
    <property type="protein sequence ID" value="MDG5974191.1"/>
    <property type="molecule type" value="Genomic_DNA"/>
</dbReference>
<comment type="caution">
    <text evidence="2">The sequence shown here is derived from an EMBL/GenBank/DDBJ whole genome shotgun (WGS) entry which is preliminary data.</text>
</comment>
<keyword evidence="1" id="KW-1133">Transmembrane helix</keyword>
<keyword evidence="1" id="KW-0812">Transmembrane</keyword>
<dbReference type="Proteomes" id="UP001152876">
    <property type="component" value="Unassembled WGS sequence"/>
</dbReference>
<gene>
    <name evidence="2" type="ORF">H010_02942</name>
</gene>
<reference evidence="2" key="1">
    <citation type="submission" date="2013-01" db="EMBL/GenBank/DDBJ databases">
        <title>Genome draft of Hydrogenophaga taeniospiralis 2K1.</title>
        <authorList>
            <person name="Gomila M."/>
            <person name="Lalucat J."/>
        </authorList>
    </citation>
    <scope>NUCLEOTIDE SEQUENCE</scope>
    <source>
        <strain evidence="2">CCUG 15921</strain>
    </source>
</reference>
<proteinExistence type="predicted"/>